<dbReference type="RefSeq" id="WP_128625711.1">
    <property type="nucleotide sequence ID" value="NZ_RKST01000001.1"/>
</dbReference>
<keyword evidence="2" id="KW-1185">Reference proteome</keyword>
<proteinExistence type="predicted"/>
<evidence type="ECO:0000313" key="1">
    <source>
        <dbReference type="EMBL" id="RUM99471.1"/>
    </source>
</evidence>
<dbReference type="Proteomes" id="UP000281647">
    <property type="component" value="Unassembled WGS sequence"/>
</dbReference>
<dbReference type="EMBL" id="RKST01000001">
    <property type="protein sequence ID" value="RUM99471.1"/>
    <property type="molecule type" value="Genomic_DNA"/>
</dbReference>
<reference evidence="1 2" key="1">
    <citation type="submission" date="2018-11" db="EMBL/GenBank/DDBJ databases">
        <title>Pseudaminobacter arsenicus sp. nov., an arsenic-resistant bacterium isolated from arsenic-rich aquifers.</title>
        <authorList>
            <person name="Mu Y."/>
        </authorList>
    </citation>
    <scope>NUCLEOTIDE SEQUENCE [LARGE SCALE GENOMIC DNA]</scope>
    <source>
        <strain evidence="1 2">CB3</strain>
    </source>
</reference>
<gene>
    <name evidence="1" type="ORF">EET67_00745</name>
</gene>
<comment type="caution">
    <text evidence="1">The sequence shown here is derived from an EMBL/GenBank/DDBJ whole genome shotgun (WGS) entry which is preliminary data.</text>
</comment>
<protein>
    <submittedName>
        <fullName evidence="1">Uncharacterized protein</fullName>
    </submittedName>
</protein>
<organism evidence="1 2">
    <name type="scientific">Borborobacter arsenicus</name>
    <dbReference type="NCBI Taxonomy" id="1851146"/>
    <lineage>
        <taxon>Bacteria</taxon>
        <taxon>Pseudomonadati</taxon>
        <taxon>Pseudomonadota</taxon>
        <taxon>Alphaproteobacteria</taxon>
        <taxon>Hyphomicrobiales</taxon>
        <taxon>Phyllobacteriaceae</taxon>
        <taxon>Borborobacter</taxon>
    </lineage>
</organism>
<accession>A0A432VBC1</accession>
<evidence type="ECO:0000313" key="2">
    <source>
        <dbReference type="Proteomes" id="UP000281647"/>
    </source>
</evidence>
<name>A0A432VBC1_9HYPH</name>
<sequence>MNAKSSDIIRLAATTSLRISTLPTAKEQTAALKRHIEVCDVFLGVVLEGDGEHRILVKGRAILEDIVASGRPRRLIQGAISVSCAEEAIAMRHVFGDGEGMAKAPGLERAG</sequence>
<dbReference type="AlphaFoldDB" id="A0A432VBC1"/>